<reference evidence="2 3" key="1">
    <citation type="submission" date="2019-06" db="EMBL/GenBank/DDBJ databases">
        <title>Paenimaribius caenipelagi gen. nov., sp. nov., isolated from a tidal flat.</title>
        <authorList>
            <person name="Yoon J.-H."/>
        </authorList>
    </citation>
    <scope>NUCLEOTIDE SEQUENCE [LARGE SCALE GENOMIC DNA]</scope>
    <source>
        <strain evidence="2 3">JBTF-M29</strain>
    </source>
</reference>
<dbReference type="Pfam" id="PF13276">
    <property type="entry name" value="HTH_21"/>
    <property type="match status" value="1"/>
</dbReference>
<keyword evidence="3" id="KW-1185">Reference proteome</keyword>
<evidence type="ECO:0000259" key="1">
    <source>
        <dbReference type="Pfam" id="PF13276"/>
    </source>
</evidence>
<accession>A0A547PGR2</accession>
<organism evidence="2 3">
    <name type="scientific">Palleronia caenipelagi</name>
    <dbReference type="NCBI Taxonomy" id="2489174"/>
    <lineage>
        <taxon>Bacteria</taxon>
        <taxon>Pseudomonadati</taxon>
        <taxon>Pseudomonadota</taxon>
        <taxon>Alphaproteobacteria</taxon>
        <taxon>Rhodobacterales</taxon>
        <taxon>Roseobacteraceae</taxon>
        <taxon>Palleronia</taxon>
    </lineage>
</organism>
<comment type="caution">
    <text evidence="2">The sequence shown here is derived from an EMBL/GenBank/DDBJ whole genome shotgun (WGS) entry which is preliminary data.</text>
</comment>
<proteinExistence type="predicted"/>
<gene>
    <name evidence="2" type="ORF">FEV53_20395</name>
</gene>
<feature type="domain" description="HTH-like" evidence="1">
    <location>
        <begin position="73"/>
        <end position="125"/>
    </location>
</feature>
<dbReference type="InterPro" id="IPR025948">
    <property type="entry name" value="HTH-like_dom"/>
</dbReference>
<evidence type="ECO:0000313" key="3">
    <source>
        <dbReference type="Proteomes" id="UP000318590"/>
    </source>
</evidence>
<dbReference type="OrthoDB" id="9814072at2"/>
<protein>
    <submittedName>
        <fullName evidence="2">Transposase</fullName>
    </submittedName>
</protein>
<name>A0A547PGR2_9RHOB</name>
<dbReference type="AlphaFoldDB" id="A0A547PGR2"/>
<dbReference type="Proteomes" id="UP000318590">
    <property type="component" value="Unassembled WGS sequence"/>
</dbReference>
<sequence length="169" mass="19881">MGGRGRKAARQNRAAGRGTGFFVGSLQSHPRHWRQKAVKKDHPDLSVRRQCSLLSLARSTLYYQPRGESPENLKFMEIIDCQFLETPWYGSRQMVRHLAREGHKCGRHRVRRLMQLMRLVPIYQEPKTSKWSSPTEVVLRYVQENGGNRWQTSDQSQKRLLRSYGRLRF</sequence>
<dbReference type="EMBL" id="VFSV01000148">
    <property type="protein sequence ID" value="TRD13339.1"/>
    <property type="molecule type" value="Genomic_DNA"/>
</dbReference>
<evidence type="ECO:0000313" key="2">
    <source>
        <dbReference type="EMBL" id="TRD13339.1"/>
    </source>
</evidence>